<dbReference type="AlphaFoldDB" id="D2H4H7"/>
<gene>
    <name evidence="2" type="ORF">PANDA_004698</name>
</gene>
<feature type="compositionally biased region" description="Basic and acidic residues" evidence="1">
    <location>
        <begin position="135"/>
        <end position="148"/>
    </location>
</feature>
<feature type="region of interest" description="Disordered" evidence="1">
    <location>
        <begin position="222"/>
        <end position="250"/>
    </location>
</feature>
<feature type="region of interest" description="Disordered" evidence="1">
    <location>
        <begin position="132"/>
        <end position="159"/>
    </location>
</feature>
<dbReference type="EMBL" id="GL192487">
    <property type="protein sequence ID" value="EFB15594.1"/>
    <property type="molecule type" value="Genomic_DNA"/>
</dbReference>
<accession>D2H4H7</accession>
<feature type="region of interest" description="Disordered" evidence="1">
    <location>
        <begin position="44"/>
        <end position="99"/>
    </location>
</feature>
<proteinExistence type="predicted"/>
<protein>
    <submittedName>
        <fullName evidence="2">Uncharacterized protein</fullName>
    </submittedName>
</protein>
<feature type="region of interest" description="Disordered" evidence="1">
    <location>
        <begin position="1"/>
        <end position="21"/>
    </location>
</feature>
<dbReference type="InParanoid" id="D2H4H7"/>
<organism evidence="2">
    <name type="scientific">Ailuropoda melanoleuca</name>
    <name type="common">Giant panda</name>
    <dbReference type="NCBI Taxonomy" id="9646"/>
    <lineage>
        <taxon>Eukaryota</taxon>
        <taxon>Metazoa</taxon>
        <taxon>Chordata</taxon>
        <taxon>Craniata</taxon>
        <taxon>Vertebrata</taxon>
        <taxon>Euteleostomi</taxon>
        <taxon>Mammalia</taxon>
        <taxon>Eutheria</taxon>
        <taxon>Laurasiatheria</taxon>
        <taxon>Carnivora</taxon>
        <taxon>Caniformia</taxon>
        <taxon>Ursidae</taxon>
        <taxon>Ailuropoda</taxon>
    </lineage>
</organism>
<evidence type="ECO:0000313" key="2">
    <source>
        <dbReference type="EMBL" id="EFB15594.1"/>
    </source>
</evidence>
<sequence length="250" mass="25753">MRLPPLHNQPRAPKATTAHSLGDCAEHSVSAVTVAANRCRALGNHGEVRGGFGGPLPRDRVPTRLRRHPSAGSAGPSEAGEPAERSPGTGDDGPLTQTHLFLPLPFSISGRDFQAAERDAGPCAGTISLQAAVASDRDSPETGEEMGRAEGAWQRGPGPGALPTECSMTEVPRRATLSSGCVHTGRCPSGPLLGPQVQEKGEESAGCPIPAMADCTGAAGCRVPEPRQGQQTLDTWGQAHPDPGPAPLPQ</sequence>
<reference evidence="2" key="1">
    <citation type="journal article" date="2010" name="Nature">
        <title>The sequence and de novo assembly of the giant panda genome.</title>
        <authorList>
            <person name="Li R."/>
            <person name="Fan W."/>
            <person name="Tian G."/>
            <person name="Zhu H."/>
            <person name="He L."/>
            <person name="Cai J."/>
            <person name="Huang Q."/>
            <person name="Cai Q."/>
            <person name="Li B."/>
            <person name="Bai Y."/>
            <person name="Zhang Z."/>
            <person name="Zhang Y."/>
            <person name="Wang W."/>
            <person name="Li J."/>
            <person name="Wei F."/>
            <person name="Li H."/>
            <person name="Jian M."/>
            <person name="Li J."/>
            <person name="Zhang Z."/>
            <person name="Nielsen R."/>
            <person name="Li D."/>
            <person name="Gu W."/>
            <person name="Yang Z."/>
            <person name="Xuan Z."/>
            <person name="Ryder O.A."/>
            <person name="Leung F.C."/>
            <person name="Zhou Y."/>
            <person name="Cao J."/>
            <person name="Sun X."/>
            <person name="Fu Y."/>
            <person name="Fang X."/>
            <person name="Guo X."/>
            <person name="Wang B."/>
            <person name="Hou R."/>
            <person name="Shen F."/>
            <person name="Mu B."/>
            <person name="Ni P."/>
            <person name="Lin R."/>
            <person name="Qian W."/>
            <person name="Wang G."/>
            <person name="Yu C."/>
            <person name="Nie W."/>
            <person name="Wang J."/>
            <person name="Wu Z."/>
            <person name="Liang H."/>
            <person name="Min J."/>
            <person name="Wu Q."/>
            <person name="Cheng S."/>
            <person name="Ruan J."/>
            <person name="Wang M."/>
            <person name="Shi Z."/>
            <person name="Wen M."/>
            <person name="Liu B."/>
            <person name="Ren X."/>
            <person name="Zheng H."/>
            <person name="Dong D."/>
            <person name="Cook K."/>
            <person name="Shan G."/>
            <person name="Zhang H."/>
            <person name="Kosiol C."/>
            <person name="Xie X."/>
            <person name="Lu Z."/>
            <person name="Zheng H."/>
            <person name="Li Y."/>
            <person name="Steiner C.C."/>
            <person name="Lam T.T."/>
            <person name="Lin S."/>
            <person name="Zhang Q."/>
            <person name="Li G."/>
            <person name="Tian J."/>
            <person name="Gong T."/>
            <person name="Liu H."/>
            <person name="Zhang D."/>
            <person name="Fang L."/>
            <person name="Ye C."/>
            <person name="Zhang J."/>
            <person name="Hu W."/>
            <person name="Xu A."/>
            <person name="Ren Y."/>
            <person name="Zhang G."/>
            <person name="Bruford M.W."/>
            <person name="Li Q."/>
            <person name="Ma L."/>
            <person name="Guo Y."/>
            <person name="An N."/>
            <person name="Hu Y."/>
            <person name="Zheng Y."/>
            <person name="Shi Y."/>
            <person name="Li Z."/>
            <person name="Liu Q."/>
            <person name="Chen Y."/>
            <person name="Zhao J."/>
            <person name="Qu N."/>
            <person name="Zhao S."/>
            <person name="Tian F."/>
            <person name="Wang X."/>
            <person name="Wang H."/>
            <person name="Xu L."/>
            <person name="Liu X."/>
            <person name="Vinar T."/>
            <person name="Wang Y."/>
            <person name="Lam T.W."/>
            <person name="Yiu S.M."/>
            <person name="Liu S."/>
            <person name="Zhang H."/>
            <person name="Li D."/>
            <person name="Huang Y."/>
            <person name="Wang X."/>
            <person name="Yang G."/>
            <person name="Jiang Z."/>
            <person name="Wang J."/>
            <person name="Qin N."/>
            <person name="Li L."/>
            <person name="Li J."/>
            <person name="Bolund L."/>
            <person name="Kristiansen K."/>
            <person name="Wong G.K."/>
            <person name="Olson M."/>
            <person name="Zhang X."/>
            <person name="Li S."/>
            <person name="Yang H."/>
            <person name="Wang J."/>
            <person name="Wang J."/>
        </authorList>
    </citation>
    <scope>NUCLEOTIDE SEQUENCE [LARGE SCALE GENOMIC DNA]</scope>
</reference>
<name>D2H4H7_AILME</name>
<evidence type="ECO:0000256" key="1">
    <source>
        <dbReference type="SAM" id="MobiDB-lite"/>
    </source>
</evidence>